<reference evidence="9" key="1">
    <citation type="submission" date="2019-08" db="EMBL/GenBank/DDBJ databases">
        <authorList>
            <person name="Kucharzyk K."/>
            <person name="Murdoch R.W."/>
            <person name="Higgins S."/>
            <person name="Loffler F."/>
        </authorList>
    </citation>
    <scope>NUCLEOTIDE SEQUENCE</scope>
</reference>
<dbReference type="InterPro" id="IPR017588">
    <property type="entry name" value="UacT-like"/>
</dbReference>
<dbReference type="EMBL" id="VSSQ01000571">
    <property type="protein sequence ID" value="MPL97711.1"/>
    <property type="molecule type" value="Genomic_DNA"/>
</dbReference>
<keyword evidence="7 8" id="KW-0472">Membrane</keyword>
<keyword evidence="6 8" id="KW-1133">Transmembrane helix</keyword>
<feature type="transmembrane region" description="Helical" evidence="8">
    <location>
        <begin position="52"/>
        <end position="75"/>
    </location>
</feature>
<comment type="similarity">
    <text evidence="2">Belongs to the nucleobase:cation symporter-2 (NCS2) (TC 2.A.40) family.</text>
</comment>
<feature type="transmembrane region" description="Helical" evidence="8">
    <location>
        <begin position="261"/>
        <end position="279"/>
    </location>
</feature>
<evidence type="ECO:0000256" key="5">
    <source>
        <dbReference type="ARBA" id="ARBA00022692"/>
    </source>
</evidence>
<feature type="transmembrane region" description="Helical" evidence="8">
    <location>
        <begin position="222"/>
        <end position="240"/>
    </location>
</feature>
<comment type="subcellular location">
    <subcellularLocation>
        <location evidence="1">Cell membrane</location>
        <topology evidence="1">Multi-pass membrane protein</topology>
    </subcellularLocation>
</comment>
<feature type="transmembrane region" description="Helical" evidence="8">
    <location>
        <begin position="374"/>
        <end position="395"/>
    </location>
</feature>
<keyword evidence="5 8" id="KW-0812">Transmembrane</keyword>
<dbReference type="PANTHER" id="PTHR42810:SF2">
    <property type="entry name" value="PURINE PERMEASE C1399.01C-RELATED"/>
    <property type="match status" value="1"/>
</dbReference>
<protein>
    <submittedName>
        <fullName evidence="9">Uric acid permease PucK</fullName>
    </submittedName>
</protein>
<evidence type="ECO:0000256" key="8">
    <source>
        <dbReference type="SAM" id="Phobius"/>
    </source>
</evidence>
<feature type="transmembrane region" description="Helical" evidence="8">
    <location>
        <begin position="431"/>
        <end position="455"/>
    </location>
</feature>
<evidence type="ECO:0000256" key="6">
    <source>
        <dbReference type="ARBA" id="ARBA00022989"/>
    </source>
</evidence>
<feature type="transmembrane region" description="Helical" evidence="8">
    <location>
        <begin position="134"/>
        <end position="153"/>
    </location>
</feature>
<feature type="transmembrane region" description="Helical" evidence="8">
    <location>
        <begin position="109"/>
        <end position="127"/>
    </location>
</feature>
<proteinExistence type="inferred from homology"/>
<feature type="transmembrane region" description="Helical" evidence="8">
    <location>
        <begin position="197"/>
        <end position="216"/>
    </location>
</feature>
<dbReference type="InterPro" id="IPR006043">
    <property type="entry name" value="NCS2"/>
</dbReference>
<dbReference type="Pfam" id="PF00860">
    <property type="entry name" value="Xan_ur_permease"/>
    <property type="match status" value="1"/>
</dbReference>
<sequence length="471" mass="49748">MITYSRVMVKLIDLHEGEYIIMLETKKRKSKSTSLFDLEGVPSLKKALPLSFQHLLAMIVGNVTPAIIVAGVADLSAADKILLVQASMFMAGISTLLQLYPIWKLGSGLPVIIGISFAYVPTLTAIGSTYGIKAIFGAQLIGGIAAVIVGAFIKPLRKLFPPMVAGTVVFTIGLSLYPTAIKYMAGGAGAKDFGAPIYWVIALVTLAVVLICNNFGKGYIKLASILIGIIVGYIFSIFLGQVKFEAVSTAAWAQLPSFNHFGLEFIPSAIISMVVIYVVNSVQAVGDYSATTAGGLDRVPEDRELSGGIVANGLINIIGPFFGGLPTATYSQNVGIVAMTKVVSKYVFALTAGFILIAGFIPKFGAVITTIPQSVLGGATITVFAMITMTGIKLIIQDELSGRNLSIVGLSVALGMGITQVPGALDAFPSWVSMVFGSSPVVITTLVVILLNTILPKQSIAQEEKERKEME</sequence>
<dbReference type="PROSITE" id="PS01116">
    <property type="entry name" value="XANTH_URACIL_PERMASE"/>
    <property type="match status" value="1"/>
</dbReference>
<feature type="transmembrane region" description="Helical" evidence="8">
    <location>
        <begin position="407"/>
        <end position="425"/>
    </location>
</feature>
<gene>
    <name evidence="9" type="primary">pucK_2</name>
    <name evidence="9" type="ORF">SDC9_43904</name>
</gene>
<keyword evidence="4" id="KW-1003">Cell membrane</keyword>
<evidence type="ECO:0000313" key="9">
    <source>
        <dbReference type="EMBL" id="MPL97711.1"/>
    </source>
</evidence>
<organism evidence="9">
    <name type="scientific">bioreactor metagenome</name>
    <dbReference type="NCBI Taxonomy" id="1076179"/>
    <lineage>
        <taxon>unclassified sequences</taxon>
        <taxon>metagenomes</taxon>
        <taxon>ecological metagenomes</taxon>
    </lineage>
</organism>
<dbReference type="GO" id="GO:0042907">
    <property type="term" value="F:xanthine transmembrane transporter activity"/>
    <property type="evidence" value="ECO:0007669"/>
    <property type="project" value="TreeGrafter"/>
</dbReference>
<evidence type="ECO:0000256" key="4">
    <source>
        <dbReference type="ARBA" id="ARBA00022475"/>
    </source>
</evidence>
<dbReference type="InterPro" id="IPR006042">
    <property type="entry name" value="Xan_ur_permease"/>
</dbReference>
<keyword evidence="3" id="KW-0813">Transport</keyword>
<evidence type="ECO:0000256" key="7">
    <source>
        <dbReference type="ARBA" id="ARBA00023136"/>
    </source>
</evidence>
<feature type="transmembrane region" description="Helical" evidence="8">
    <location>
        <begin position="82"/>
        <end position="103"/>
    </location>
</feature>
<accession>A0A644W1Z9</accession>
<evidence type="ECO:0000256" key="1">
    <source>
        <dbReference type="ARBA" id="ARBA00004651"/>
    </source>
</evidence>
<dbReference type="AlphaFoldDB" id="A0A644W1Z9"/>
<comment type="caution">
    <text evidence="9">The sequence shown here is derived from an EMBL/GenBank/DDBJ whole genome shotgun (WGS) entry which is preliminary data.</text>
</comment>
<dbReference type="NCBIfam" id="TIGR00801">
    <property type="entry name" value="ncs2"/>
    <property type="match status" value="1"/>
</dbReference>
<feature type="transmembrane region" description="Helical" evidence="8">
    <location>
        <begin position="159"/>
        <end position="177"/>
    </location>
</feature>
<name>A0A644W1Z9_9ZZZZ</name>
<evidence type="ECO:0000256" key="3">
    <source>
        <dbReference type="ARBA" id="ARBA00022448"/>
    </source>
</evidence>
<feature type="transmembrane region" description="Helical" evidence="8">
    <location>
        <begin position="346"/>
        <end position="368"/>
    </location>
</feature>
<evidence type="ECO:0000256" key="2">
    <source>
        <dbReference type="ARBA" id="ARBA00008821"/>
    </source>
</evidence>
<dbReference type="NCBIfam" id="NF037981">
    <property type="entry name" value="NCS2_1"/>
    <property type="match status" value="1"/>
</dbReference>
<dbReference type="GO" id="GO:0005886">
    <property type="term" value="C:plasma membrane"/>
    <property type="evidence" value="ECO:0007669"/>
    <property type="project" value="UniProtKB-SubCell"/>
</dbReference>
<dbReference type="NCBIfam" id="TIGR03173">
    <property type="entry name" value="pbuX"/>
    <property type="match status" value="1"/>
</dbReference>
<dbReference type="PANTHER" id="PTHR42810">
    <property type="entry name" value="PURINE PERMEASE C1399.01C-RELATED"/>
    <property type="match status" value="1"/>
</dbReference>